<proteinExistence type="predicted"/>
<name>A7TTQ8_VANPO</name>
<dbReference type="AlphaFoldDB" id="A7TTQ8"/>
<dbReference type="HOGENOM" id="CLU_1157138_0_0_1"/>
<protein>
    <submittedName>
        <fullName evidence="2">Uncharacterized protein</fullName>
    </submittedName>
</protein>
<dbReference type="RefSeq" id="XP_001642209.1">
    <property type="nucleotide sequence ID" value="XM_001642159.1"/>
</dbReference>
<dbReference type="EMBL" id="DS480608">
    <property type="protein sequence ID" value="EDO14351.1"/>
    <property type="molecule type" value="Genomic_DNA"/>
</dbReference>
<dbReference type="STRING" id="436907.A7TTQ8"/>
<dbReference type="KEGG" id="vpo:Kpol_1074p4"/>
<dbReference type="GeneID" id="5542326"/>
<keyword evidence="1" id="KW-0472">Membrane</keyword>
<evidence type="ECO:0000256" key="1">
    <source>
        <dbReference type="SAM" id="Phobius"/>
    </source>
</evidence>
<dbReference type="Proteomes" id="UP000000267">
    <property type="component" value="Unassembled WGS sequence"/>
</dbReference>
<sequence>MSGRVFQSNLMFTKRSHSNIKRLNVKLSLKDLMAPTVGGFIAYLSWGVIKPRRTESEKGNNSMVAILGLGEYSLSQYWINPSLLFTSRIPTLFAYSFGTMKVMGSLVVQGFQFFSWRSIRSITGPLLLTTAVLGVAYLVHDLPNALPKNLLEKYKNQLEKVDYINTNAERIVKEVREVLKIPVREILKTSELILDKKQSIKKQLEKKYEDIRISSRIFQQISEKTASQKMVIDALSLDID</sequence>
<feature type="transmembrane region" description="Helical" evidence="1">
    <location>
        <begin position="121"/>
        <end position="139"/>
    </location>
</feature>
<dbReference type="InParanoid" id="A7TTQ8"/>
<keyword evidence="3" id="KW-1185">Reference proteome</keyword>
<evidence type="ECO:0000313" key="3">
    <source>
        <dbReference type="Proteomes" id="UP000000267"/>
    </source>
</evidence>
<feature type="transmembrane region" description="Helical" evidence="1">
    <location>
        <begin position="92"/>
        <end position="114"/>
    </location>
</feature>
<organism evidence="3">
    <name type="scientific">Vanderwaltozyma polyspora (strain ATCC 22028 / DSM 70294 / BCRC 21397 / CBS 2163 / NBRC 10782 / NRRL Y-8283 / UCD 57-17)</name>
    <name type="common">Kluyveromyces polysporus</name>
    <dbReference type="NCBI Taxonomy" id="436907"/>
    <lineage>
        <taxon>Eukaryota</taxon>
        <taxon>Fungi</taxon>
        <taxon>Dikarya</taxon>
        <taxon>Ascomycota</taxon>
        <taxon>Saccharomycotina</taxon>
        <taxon>Saccharomycetes</taxon>
        <taxon>Saccharomycetales</taxon>
        <taxon>Saccharomycetaceae</taxon>
        <taxon>Vanderwaltozyma</taxon>
    </lineage>
</organism>
<dbReference type="OMA" id="IAYLSWG"/>
<feature type="transmembrane region" description="Helical" evidence="1">
    <location>
        <begin position="32"/>
        <end position="49"/>
    </location>
</feature>
<dbReference type="OrthoDB" id="9984778at2759"/>
<accession>A7TTQ8</accession>
<dbReference type="eggNOG" id="KOG0448">
    <property type="taxonomic scope" value="Eukaryota"/>
</dbReference>
<reference evidence="2 3" key="1">
    <citation type="journal article" date="2007" name="Proc. Natl. Acad. Sci. U.S.A.">
        <title>Independent sorting-out of thousands of duplicated gene pairs in two yeast species descended from a whole-genome duplication.</title>
        <authorList>
            <person name="Scannell D.R."/>
            <person name="Frank A.C."/>
            <person name="Conant G.C."/>
            <person name="Byrne K.P."/>
            <person name="Woolfit M."/>
            <person name="Wolfe K.H."/>
        </authorList>
    </citation>
    <scope>NUCLEOTIDE SEQUENCE [LARGE SCALE GENOMIC DNA]</scope>
    <source>
        <strain evidence="3">ATCC 22028 / DSM 70294 / BCRC 21397 / CBS 2163 / NBRC 10782 / NRRL Y-8283 / UCD 57-17</strain>
    </source>
</reference>
<evidence type="ECO:0000313" key="2">
    <source>
        <dbReference type="EMBL" id="EDO14351.1"/>
    </source>
</evidence>
<keyword evidence="1" id="KW-0812">Transmembrane</keyword>
<feature type="transmembrane region" description="Helical" evidence="1">
    <location>
        <begin position="61"/>
        <end position="80"/>
    </location>
</feature>
<gene>
    <name evidence="2" type="ORF">Kpol_1074p4</name>
</gene>
<keyword evidence="1" id="KW-1133">Transmembrane helix</keyword>